<dbReference type="InterPro" id="IPR006577">
    <property type="entry name" value="UAS"/>
</dbReference>
<evidence type="ECO:0000313" key="3">
    <source>
        <dbReference type="EMBL" id="CAL0306804.1"/>
    </source>
</evidence>
<dbReference type="SUPFAM" id="SSF52833">
    <property type="entry name" value="Thioredoxin-like"/>
    <property type="match status" value="1"/>
</dbReference>
<dbReference type="GO" id="GO:0043130">
    <property type="term" value="F:ubiquitin binding"/>
    <property type="evidence" value="ECO:0007669"/>
    <property type="project" value="TreeGrafter"/>
</dbReference>
<dbReference type="PANTHER" id="PTHR23322">
    <property type="entry name" value="FAS-ASSOCIATED PROTEIN"/>
    <property type="match status" value="1"/>
</dbReference>
<feature type="domain" description="UBX" evidence="2">
    <location>
        <begin position="187"/>
        <end position="265"/>
    </location>
</feature>
<dbReference type="InterPro" id="IPR049483">
    <property type="entry name" value="FAF1_2-like_UAS"/>
</dbReference>
<dbReference type="InterPro" id="IPR036249">
    <property type="entry name" value="Thioredoxin-like_sf"/>
</dbReference>
<name>A0AAV1WBS5_LUPLU</name>
<dbReference type="Gene3D" id="3.10.20.90">
    <property type="entry name" value="Phosphatidylinositol 3-kinase Catalytic Subunit, Chain A, domain 1"/>
    <property type="match status" value="1"/>
</dbReference>
<accession>A0AAV1WBS5</accession>
<dbReference type="Pfam" id="PF21021">
    <property type="entry name" value="FAF1"/>
    <property type="match status" value="1"/>
</dbReference>
<dbReference type="GO" id="GO:0005783">
    <property type="term" value="C:endoplasmic reticulum"/>
    <property type="evidence" value="ECO:0007669"/>
    <property type="project" value="TreeGrafter"/>
</dbReference>
<dbReference type="CDD" id="cd01767">
    <property type="entry name" value="UBX"/>
    <property type="match status" value="1"/>
</dbReference>
<dbReference type="AlphaFoldDB" id="A0AAV1WBS5"/>
<dbReference type="InterPro" id="IPR050730">
    <property type="entry name" value="UBX_domain-protein"/>
</dbReference>
<dbReference type="SUPFAM" id="SSF54236">
    <property type="entry name" value="Ubiquitin-like"/>
    <property type="match status" value="1"/>
</dbReference>
<reference evidence="3 4" key="1">
    <citation type="submission" date="2024-03" db="EMBL/GenBank/DDBJ databases">
        <authorList>
            <person name="Martinez-Hernandez J."/>
        </authorList>
    </citation>
    <scope>NUCLEOTIDE SEQUENCE [LARGE SCALE GENOMIC DNA]</scope>
</reference>
<dbReference type="SMART" id="SM00594">
    <property type="entry name" value="UAS"/>
    <property type="match status" value="1"/>
</dbReference>
<keyword evidence="1" id="KW-0833">Ubl conjugation pathway</keyword>
<dbReference type="InterPro" id="IPR029071">
    <property type="entry name" value="Ubiquitin-like_domsf"/>
</dbReference>
<dbReference type="InterPro" id="IPR001012">
    <property type="entry name" value="UBX_dom"/>
</dbReference>
<keyword evidence="4" id="KW-1185">Reference proteome</keyword>
<dbReference type="Proteomes" id="UP001497480">
    <property type="component" value="Unassembled WGS sequence"/>
</dbReference>
<gene>
    <name evidence="3" type="ORF">LLUT_LOCUS7864</name>
</gene>
<dbReference type="Pfam" id="PF00789">
    <property type="entry name" value="UBX"/>
    <property type="match status" value="1"/>
</dbReference>
<dbReference type="PROSITE" id="PS50033">
    <property type="entry name" value="UBX"/>
    <property type="match status" value="1"/>
</dbReference>
<evidence type="ECO:0000313" key="4">
    <source>
        <dbReference type="Proteomes" id="UP001497480"/>
    </source>
</evidence>
<dbReference type="PANTHER" id="PTHR23322:SF71">
    <property type="entry name" value="UBIQUITIN-ASSOCIATED (UBA) PROTEIN-RELATED"/>
    <property type="match status" value="1"/>
</dbReference>
<sequence length="268" mass="30548">MSVTDDLIIFHQHKKHGSMHASRKNTLSPCTMTFSSNQNPQGLIPDPHDALVVTQEWVFLDKFEQQYGTNHPFFYACRFKEAMKLAEQDKKFMFMYLHSPNYPFANVLCKETLCSDLVTQFLDVNFVCWAALTDRSEGLQMVAMLRPASFPCCAVVAPAPSDSIAVLQQEKERLNNLPSKERVHGKQGNNSVNILIRFPNGERREHTLLCTDKIQSIFSYIDSLGLPGIGNYRLISNFPRKVYGVDQMRMTLKDAGFYPKATLFLEPL</sequence>
<dbReference type="EMBL" id="CAXHTB010000005">
    <property type="protein sequence ID" value="CAL0306804.1"/>
    <property type="molecule type" value="Genomic_DNA"/>
</dbReference>
<evidence type="ECO:0000259" key="2">
    <source>
        <dbReference type="PROSITE" id="PS50033"/>
    </source>
</evidence>
<dbReference type="SMART" id="SM00166">
    <property type="entry name" value="UBX"/>
    <property type="match status" value="1"/>
</dbReference>
<dbReference type="Gene3D" id="3.40.30.10">
    <property type="entry name" value="Glutaredoxin"/>
    <property type="match status" value="1"/>
</dbReference>
<comment type="caution">
    <text evidence="3">The sequence shown here is derived from an EMBL/GenBank/DDBJ whole genome shotgun (WGS) entry which is preliminary data.</text>
</comment>
<organism evidence="3 4">
    <name type="scientific">Lupinus luteus</name>
    <name type="common">European yellow lupine</name>
    <dbReference type="NCBI Taxonomy" id="3873"/>
    <lineage>
        <taxon>Eukaryota</taxon>
        <taxon>Viridiplantae</taxon>
        <taxon>Streptophyta</taxon>
        <taxon>Embryophyta</taxon>
        <taxon>Tracheophyta</taxon>
        <taxon>Spermatophyta</taxon>
        <taxon>Magnoliopsida</taxon>
        <taxon>eudicotyledons</taxon>
        <taxon>Gunneridae</taxon>
        <taxon>Pentapetalae</taxon>
        <taxon>rosids</taxon>
        <taxon>fabids</taxon>
        <taxon>Fabales</taxon>
        <taxon>Fabaceae</taxon>
        <taxon>Papilionoideae</taxon>
        <taxon>50 kb inversion clade</taxon>
        <taxon>genistoids sensu lato</taxon>
        <taxon>core genistoids</taxon>
        <taxon>Genisteae</taxon>
        <taxon>Lupinus</taxon>
    </lineage>
</organism>
<evidence type="ECO:0000256" key="1">
    <source>
        <dbReference type="ARBA" id="ARBA00022786"/>
    </source>
</evidence>
<protein>
    <recommendedName>
        <fullName evidence="2">UBX domain-containing protein</fullName>
    </recommendedName>
</protein>
<dbReference type="GO" id="GO:0036503">
    <property type="term" value="P:ERAD pathway"/>
    <property type="evidence" value="ECO:0007669"/>
    <property type="project" value="TreeGrafter"/>
</dbReference>
<proteinExistence type="predicted"/>